<accession>A0ABR9R6Z2</accession>
<evidence type="ECO:0000256" key="1">
    <source>
        <dbReference type="SAM" id="SignalP"/>
    </source>
</evidence>
<reference evidence="2 3" key="1">
    <citation type="submission" date="2020-10" db="EMBL/GenBank/DDBJ databases">
        <title>ChiBAC.</title>
        <authorList>
            <person name="Zenner C."/>
            <person name="Hitch T.C.A."/>
            <person name="Clavel T."/>
        </authorList>
    </citation>
    <scope>NUCLEOTIDE SEQUENCE [LARGE SCALE GENOMIC DNA]</scope>
    <source>
        <strain evidence="2 3">DSM 109015</strain>
    </source>
</reference>
<dbReference type="Proteomes" id="UP000768567">
    <property type="component" value="Unassembled WGS sequence"/>
</dbReference>
<sequence length="392" mass="42561">MGNRNQRKCAALAAVLLAAGMTGCAAAGETPAVPEEFRLQGQCVATSEGVYRVKNTAESYETGMDGYRLCYIDWDSCRETLLCTREGCTHDTQDCPAWVGQGQLFGTEADGSLLVAQPMENGGNAVWQVAPDGSEKTLAAQCPAAGEDGSLLVGKNEAGIWAVAFREGGAFSLTVWQQPGQWTEVFSSGEVFQWPQMVRDNVFYYETWDNEAKRATLWRAALELSARPEAVVEYESDWTRILLQGDRVWTADARTGEVSVQPLDGTGEPEAVCTLPEKARGHIIEPIDTDGSRMVLSWDGSFWAADLATGEATRITPAGVDAAGNDLLPYYSTGSAGGAWALTDGYLRSQEGIQYMGTSIRRTTLYQPQLCRLDRDALLSGNLSLTEIRSDF</sequence>
<proteinExistence type="predicted"/>
<gene>
    <name evidence="2" type="ORF">INF35_12175</name>
</gene>
<comment type="caution">
    <text evidence="2">The sequence shown here is derived from an EMBL/GenBank/DDBJ whole genome shotgun (WGS) entry which is preliminary data.</text>
</comment>
<keyword evidence="3" id="KW-1185">Reference proteome</keyword>
<dbReference type="SUPFAM" id="SSF63829">
    <property type="entry name" value="Calcium-dependent phosphotriesterase"/>
    <property type="match status" value="1"/>
</dbReference>
<protein>
    <submittedName>
        <fullName evidence="2">Uncharacterized protein</fullName>
    </submittedName>
</protein>
<dbReference type="PROSITE" id="PS51257">
    <property type="entry name" value="PROKAR_LIPOPROTEIN"/>
    <property type="match status" value="1"/>
</dbReference>
<feature type="chain" id="PRO_5046344842" evidence="1">
    <location>
        <begin position="28"/>
        <end position="392"/>
    </location>
</feature>
<organism evidence="2 3">
    <name type="scientific">Gemmiger gallinarum</name>
    <dbReference type="NCBI Taxonomy" id="2779354"/>
    <lineage>
        <taxon>Bacteria</taxon>
        <taxon>Bacillati</taxon>
        <taxon>Bacillota</taxon>
        <taxon>Clostridia</taxon>
        <taxon>Eubacteriales</taxon>
        <taxon>Gemmiger</taxon>
    </lineage>
</organism>
<name>A0ABR9R6Z2_9FIRM</name>
<dbReference type="RefSeq" id="WP_193502780.1">
    <property type="nucleotide sequence ID" value="NZ_JADCKC010000003.1"/>
</dbReference>
<evidence type="ECO:0000313" key="3">
    <source>
        <dbReference type="Proteomes" id="UP000768567"/>
    </source>
</evidence>
<feature type="signal peptide" evidence="1">
    <location>
        <begin position="1"/>
        <end position="27"/>
    </location>
</feature>
<dbReference type="EMBL" id="JADCKC010000003">
    <property type="protein sequence ID" value="MBE5038545.1"/>
    <property type="molecule type" value="Genomic_DNA"/>
</dbReference>
<keyword evidence="1" id="KW-0732">Signal</keyword>
<evidence type="ECO:0000313" key="2">
    <source>
        <dbReference type="EMBL" id="MBE5038545.1"/>
    </source>
</evidence>